<dbReference type="RefSeq" id="WP_066620948.1">
    <property type="nucleotide sequence ID" value="NZ_FQXL01000004.1"/>
</dbReference>
<dbReference type="Pfam" id="PF13478">
    <property type="entry name" value="XdhC_C"/>
    <property type="match status" value="1"/>
</dbReference>
<evidence type="ECO:0000313" key="4">
    <source>
        <dbReference type="Proteomes" id="UP000076603"/>
    </source>
</evidence>
<sequence>MKELYLEITELLQRKESFAIATIFDKTGSAPRTAGAKMIVRRDGSIVGTIGGGRLEANAIRLAMESLTLKQTVMQSFDLTNKDVAAMDMICGGKGEILIDFIDAHAENNRIIYETAFKIQEKREKAWLITVLEDIPGASYVRRQQCIVKSDRTLICKIDCDPYILEKLITGPAKISIHAEAFDNQRFLVEPLRPAGTVYIFGAGHVSQKIAPLSENVGFRTVVLDDRADFANRERFPEPTEVKVIESFNTLPSLGIDEDSYLVIVTRGHLYDKIVLEQVLRSNARYIGMIGSRSKRDQVFNKLLSQGYKQEEINRVYAPIGTSIGAETPEELAVSIVGELIKVRSEGENAKAKQKSSGSGTCCKILSLDTGD</sequence>
<feature type="domain" description="XdhC- CoxI" evidence="1">
    <location>
        <begin position="12"/>
        <end position="77"/>
    </location>
</feature>
<dbReference type="Proteomes" id="UP000076603">
    <property type="component" value="Unassembled WGS sequence"/>
</dbReference>
<evidence type="ECO:0000313" key="3">
    <source>
        <dbReference type="EMBL" id="KZL91943.1"/>
    </source>
</evidence>
<organism evidence="3 4">
    <name type="scientific">Clostridium magnum DSM 2767</name>
    <dbReference type="NCBI Taxonomy" id="1121326"/>
    <lineage>
        <taxon>Bacteria</taxon>
        <taxon>Bacillati</taxon>
        <taxon>Bacillota</taxon>
        <taxon>Clostridia</taxon>
        <taxon>Eubacteriales</taxon>
        <taxon>Clostridiaceae</taxon>
        <taxon>Clostridium</taxon>
    </lineage>
</organism>
<dbReference type="Pfam" id="PF02625">
    <property type="entry name" value="XdhC_CoxI"/>
    <property type="match status" value="1"/>
</dbReference>
<dbReference type="PATRIC" id="fig|1121326.3.peg.1731"/>
<keyword evidence="4" id="KW-1185">Reference proteome</keyword>
<keyword evidence="3" id="KW-0560">Oxidoreductase</keyword>
<protein>
    <submittedName>
        <fullName evidence="3">Putative xanthine dehydrogenase subunit A</fullName>
        <ecNumber evidence="3">1.17.1.4</ecNumber>
    </submittedName>
</protein>
<dbReference type="STRING" id="1121326.CLMAG_17490"/>
<proteinExistence type="predicted"/>
<evidence type="ECO:0000259" key="2">
    <source>
        <dbReference type="Pfam" id="PF13478"/>
    </source>
</evidence>
<accession>A0A162SW69</accession>
<reference evidence="3 4" key="1">
    <citation type="submission" date="2016-04" db="EMBL/GenBank/DDBJ databases">
        <title>Genome sequence of Clostridium magnum DSM 2767.</title>
        <authorList>
            <person name="Poehlein A."/>
            <person name="Uhlig R."/>
            <person name="Fischer R."/>
            <person name="Bahl H."/>
            <person name="Daniel R."/>
        </authorList>
    </citation>
    <scope>NUCLEOTIDE SEQUENCE [LARGE SCALE GENOMIC DNA]</scope>
    <source>
        <strain evidence="3 4">DSM 2767</strain>
    </source>
</reference>
<dbReference type="Gene3D" id="3.40.50.720">
    <property type="entry name" value="NAD(P)-binding Rossmann-like Domain"/>
    <property type="match status" value="1"/>
</dbReference>
<dbReference type="AlphaFoldDB" id="A0A162SW69"/>
<evidence type="ECO:0000259" key="1">
    <source>
        <dbReference type="Pfam" id="PF02625"/>
    </source>
</evidence>
<dbReference type="NCBIfam" id="NF045664">
    <property type="entry name" value="XdhC_rel_AOR"/>
    <property type="match status" value="1"/>
</dbReference>
<dbReference type="OrthoDB" id="9773039at2"/>
<comment type="caution">
    <text evidence="3">The sequence shown here is derived from an EMBL/GenBank/DDBJ whole genome shotgun (WGS) entry which is preliminary data.</text>
</comment>
<dbReference type="GO" id="GO:0004854">
    <property type="term" value="F:xanthine dehydrogenase activity"/>
    <property type="evidence" value="ECO:0007669"/>
    <property type="project" value="UniProtKB-EC"/>
</dbReference>
<dbReference type="PANTHER" id="PTHR30388">
    <property type="entry name" value="ALDEHYDE OXIDOREDUCTASE MOLYBDENUM COFACTOR ASSEMBLY PROTEIN"/>
    <property type="match status" value="1"/>
</dbReference>
<dbReference type="InterPro" id="IPR052698">
    <property type="entry name" value="MoCofactor_Util/Proc"/>
</dbReference>
<dbReference type="InterPro" id="IPR027051">
    <property type="entry name" value="XdhC_Rossmann_dom"/>
</dbReference>
<dbReference type="PANTHER" id="PTHR30388:SF6">
    <property type="entry name" value="XANTHINE DEHYDROGENASE SUBUNIT A-RELATED"/>
    <property type="match status" value="1"/>
</dbReference>
<dbReference type="EC" id="1.17.1.4" evidence="3"/>
<dbReference type="InterPro" id="IPR003777">
    <property type="entry name" value="XdhC_CoxI"/>
</dbReference>
<gene>
    <name evidence="3" type="primary">pucA_1</name>
    <name evidence="3" type="ORF">CLMAG_17490</name>
</gene>
<dbReference type="EMBL" id="LWAE01000002">
    <property type="protein sequence ID" value="KZL91943.1"/>
    <property type="molecule type" value="Genomic_DNA"/>
</dbReference>
<feature type="domain" description="XdhC Rossmann" evidence="2">
    <location>
        <begin position="198"/>
        <end position="340"/>
    </location>
</feature>
<name>A0A162SW69_9CLOT</name>